<dbReference type="HOGENOM" id="CLU_1123702_0_0_7"/>
<dbReference type="Gene3D" id="3.40.50.1820">
    <property type="entry name" value="alpha/beta hydrolase"/>
    <property type="match status" value="1"/>
</dbReference>
<evidence type="ECO:0008006" key="4">
    <source>
        <dbReference type="Google" id="ProtNLM"/>
    </source>
</evidence>
<evidence type="ECO:0000256" key="1">
    <source>
        <dbReference type="SAM" id="MobiDB-lite"/>
    </source>
</evidence>
<dbReference type="eggNOG" id="COG0596">
    <property type="taxonomic scope" value="Bacteria"/>
</dbReference>
<dbReference type="STRING" id="338966.Ppro_2931"/>
<dbReference type="EMBL" id="CP000482">
    <property type="protein sequence ID" value="ABL00529.1"/>
    <property type="molecule type" value="Genomic_DNA"/>
</dbReference>
<feature type="region of interest" description="Disordered" evidence="1">
    <location>
        <begin position="218"/>
        <end position="247"/>
    </location>
</feature>
<proteinExistence type="predicted"/>
<keyword evidence="3" id="KW-1185">Reference proteome</keyword>
<dbReference type="PANTHER" id="PTHR37946">
    <property type="entry name" value="SLL1969 PROTEIN"/>
    <property type="match status" value="1"/>
</dbReference>
<dbReference type="PANTHER" id="PTHR37946:SF1">
    <property type="entry name" value="SLL1969 PROTEIN"/>
    <property type="match status" value="1"/>
</dbReference>
<evidence type="ECO:0000313" key="2">
    <source>
        <dbReference type="EMBL" id="ABL00529.1"/>
    </source>
</evidence>
<evidence type="ECO:0000313" key="3">
    <source>
        <dbReference type="Proteomes" id="UP000006732"/>
    </source>
</evidence>
<sequence>MKKHTLIISVSIMLILSFVRQGTCRPVVFFIGGWGMTPSQMEAFSRSVPESEKVKFLLPTEVRDLTRPWHCADLIYDHIQKNGLAEEDLYFVAFSLGGIVTQWLLSDHPELPVKKLILVGSPMGGYKFLPPNPFFSNNFPEKLPIYVIAGSKGQKAWFLRDVNDGVVDLKSALDIRDQNLKEAAVFHADHNELEEIPEVQAQISRWLDLRQEPPRNVVAGNNALSHPSRDLGGGAGPRCCHPQLGGT</sequence>
<gene>
    <name evidence="2" type="ordered locus">Ppro_2931</name>
</gene>
<reference evidence="2 3" key="1">
    <citation type="submission" date="2006-10" db="EMBL/GenBank/DDBJ databases">
        <title>Complete sequence of chromosome of Pelobacter propionicus DSM 2379.</title>
        <authorList>
            <consortium name="US DOE Joint Genome Institute"/>
            <person name="Copeland A."/>
            <person name="Lucas S."/>
            <person name="Lapidus A."/>
            <person name="Barry K."/>
            <person name="Detter J.C."/>
            <person name="Glavina del Rio T."/>
            <person name="Hammon N."/>
            <person name="Israni S."/>
            <person name="Dalin E."/>
            <person name="Tice H."/>
            <person name="Pitluck S."/>
            <person name="Saunders E."/>
            <person name="Brettin T."/>
            <person name="Bruce D."/>
            <person name="Han C."/>
            <person name="Tapia R."/>
            <person name="Schmutz J."/>
            <person name="Larimer F."/>
            <person name="Land M."/>
            <person name="Hauser L."/>
            <person name="Kyrpides N."/>
            <person name="Kim E."/>
            <person name="Lovley D."/>
            <person name="Richardson P."/>
        </authorList>
    </citation>
    <scope>NUCLEOTIDE SEQUENCE [LARGE SCALE GENOMIC DNA]</scope>
    <source>
        <strain evidence="3">DSM 2379 / NBRC 103807 / OttBd1</strain>
    </source>
</reference>
<dbReference type="SUPFAM" id="SSF53474">
    <property type="entry name" value="alpha/beta-Hydrolases"/>
    <property type="match status" value="1"/>
</dbReference>
<organism evidence="2 3">
    <name type="scientific">Pelobacter propionicus (strain DSM 2379 / NBRC 103807 / OttBd1)</name>
    <dbReference type="NCBI Taxonomy" id="338966"/>
    <lineage>
        <taxon>Bacteria</taxon>
        <taxon>Pseudomonadati</taxon>
        <taxon>Thermodesulfobacteriota</taxon>
        <taxon>Desulfuromonadia</taxon>
        <taxon>Desulfuromonadales</taxon>
        <taxon>Desulfuromonadaceae</taxon>
        <taxon>Pelobacter</taxon>
    </lineage>
</organism>
<dbReference type="Proteomes" id="UP000006732">
    <property type="component" value="Chromosome"/>
</dbReference>
<accession>A1AT58</accession>
<dbReference type="RefSeq" id="WP_011736764.1">
    <property type="nucleotide sequence ID" value="NC_008609.1"/>
</dbReference>
<dbReference type="KEGG" id="ppd:Ppro_2931"/>
<dbReference type="AlphaFoldDB" id="A1AT58"/>
<protein>
    <recommendedName>
        <fullName evidence="4">AB hydrolase-1 domain-containing protein</fullName>
    </recommendedName>
</protein>
<name>A1AT58_PELPD</name>
<dbReference type="OrthoDB" id="6191536at2"/>
<dbReference type="InterPro" id="IPR029058">
    <property type="entry name" value="AB_hydrolase_fold"/>
</dbReference>